<sequence length="200" mass="21960">MPYIAMWSAEQAPRMRVVMKGGGIGYADERPYDRDTDGVLWTRVPSQPGKGRREFGKVHALRQRRAMLELLCQVCGRPADRNADGVLWLVSEDPHDMAPLPGDLTTTHPPLCAPCAFRSTHVCPHLRSRYVALRARTSVPAGVQGALYRPGHPAPTAVTATGVAFGDPLIHWVRAGQLIVRLREFTVVDLKPEAVRAPTG</sequence>
<gene>
    <name evidence="1" type="ORF">GCM10009654_29090</name>
</gene>
<comment type="caution">
    <text evidence="1">The sequence shown here is derived from an EMBL/GenBank/DDBJ whole genome shotgun (WGS) entry which is preliminary data.</text>
</comment>
<dbReference type="EMBL" id="BAAAKV010000023">
    <property type="protein sequence ID" value="GAA1169985.1"/>
    <property type="molecule type" value="Genomic_DNA"/>
</dbReference>
<accession>A0ABN1UUP1</accession>
<proteinExistence type="predicted"/>
<evidence type="ECO:0000313" key="1">
    <source>
        <dbReference type="EMBL" id="GAA1169985.1"/>
    </source>
</evidence>
<evidence type="ECO:0008006" key="3">
    <source>
        <dbReference type="Google" id="ProtNLM"/>
    </source>
</evidence>
<organism evidence="1 2">
    <name type="scientific">Streptomyces hebeiensis</name>
    <dbReference type="NCBI Taxonomy" id="229486"/>
    <lineage>
        <taxon>Bacteria</taxon>
        <taxon>Bacillati</taxon>
        <taxon>Actinomycetota</taxon>
        <taxon>Actinomycetes</taxon>
        <taxon>Kitasatosporales</taxon>
        <taxon>Streptomycetaceae</taxon>
        <taxon>Streptomyces</taxon>
    </lineage>
</organism>
<protein>
    <recommendedName>
        <fullName evidence="3">Phage protein</fullName>
    </recommendedName>
</protein>
<dbReference type="Proteomes" id="UP001501371">
    <property type="component" value="Unassembled WGS sequence"/>
</dbReference>
<dbReference type="RefSeq" id="WP_344275616.1">
    <property type="nucleotide sequence ID" value="NZ_BAAAKV010000023.1"/>
</dbReference>
<name>A0ABN1UUP1_9ACTN</name>
<evidence type="ECO:0000313" key="2">
    <source>
        <dbReference type="Proteomes" id="UP001501371"/>
    </source>
</evidence>
<keyword evidence="2" id="KW-1185">Reference proteome</keyword>
<reference evidence="1 2" key="1">
    <citation type="journal article" date="2019" name="Int. J. Syst. Evol. Microbiol.">
        <title>The Global Catalogue of Microorganisms (GCM) 10K type strain sequencing project: providing services to taxonomists for standard genome sequencing and annotation.</title>
        <authorList>
            <consortium name="The Broad Institute Genomics Platform"/>
            <consortium name="The Broad Institute Genome Sequencing Center for Infectious Disease"/>
            <person name="Wu L."/>
            <person name="Ma J."/>
        </authorList>
    </citation>
    <scope>NUCLEOTIDE SEQUENCE [LARGE SCALE GENOMIC DNA]</scope>
    <source>
        <strain evidence="1 2">JCM 12696</strain>
    </source>
</reference>